<evidence type="ECO:0000256" key="2">
    <source>
        <dbReference type="ARBA" id="ARBA00022448"/>
    </source>
</evidence>
<feature type="transmembrane region" description="Helical" evidence="9">
    <location>
        <begin position="243"/>
        <end position="263"/>
    </location>
</feature>
<dbReference type="AlphaFoldDB" id="A0A8T4C7V2"/>
<keyword evidence="4 9" id="KW-0812">Transmembrane</keyword>
<feature type="transmembrane region" description="Helical" evidence="9">
    <location>
        <begin position="12"/>
        <end position="31"/>
    </location>
</feature>
<feature type="transmembrane region" description="Helical" evidence="9">
    <location>
        <begin position="217"/>
        <end position="237"/>
    </location>
</feature>
<dbReference type="InterPro" id="IPR024921">
    <property type="entry name" value="SecF_arc"/>
</dbReference>
<dbReference type="InterPro" id="IPR022813">
    <property type="entry name" value="SecD/SecF_arch_bac"/>
</dbReference>
<dbReference type="GO" id="GO:0006605">
    <property type="term" value="P:protein targeting"/>
    <property type="evidence" value="ECO:0007669"/>
    <property type="project" value="UniProtKB-UniRule"/>
</dbReference>
<evidence type="ECO:0000313" key="12">
    <source>
        <dbReference type="Proteomes" id="UP000774699"/>
    </source>
</evidence>
<dbReference type="InterPro" id="IPR048634">
    <property type="entry name" value="SecD_SecF_C"/>
</dbReference>
<organism evidence="11 12">
    <name type="scientific">Candidatus Iainarchaeum sp</name>
    <dbReference type="NCBI Taxonomy" id="3101447"/>
    <lineage>
        <taxon>Archaea</taxon>
        <taxon>Candidatus Iainarchaeota</taxon>
        <taxon>Candidatus Iainarchaeia</taxon>
        <taxon>Candidatus Iainarchaeales</taxon>
        <taxon>Candidatus Iainarchaeaceae</taxon>
        <taxon>Candidatus Iainarchaeum</taxon>
    </lineage>
</organism>
<evidence type="ECO:0000256" key="1">
    <source>
        <dbReference type="ARBA" id="ARBA00004651"/>
    </source>
</evidence>
<comment type="subcellular location">
    <subcellularLocation>
        <location evidence="1 9">Cell membrane</location>
        <topology evidence="1 9">Multi-pass membrane protein</topology>
    </subcellularLocation>
</comment>
<evidence type="ECO:0000256" key="9">
    <source>
        <dbReference type="HAMAP-Rule" id="MF_01464"/>
    </source>
</evidence>
<evidence type="ECO:0000256" key="6">
    <source>
        <dbReference type="ARBA" id="ARBA00022989"/>
    </source>
</evidence>
<keyword evidence="7 9" id="KW-0811">Translocation</keyword>
<dbReference type="PANTHER" id="PTHR30081:SF8">
    <property type="entry name" value="PROTEIN TRANSLOCASE SUBUNIT SECF"/>
    <property type="match status" value="1"/>
</dbReference>
<proteinExistence type="inferred from homology"/>
<dbReference type="GO" id="GO:0065002">
    <property type="term" value="P:intracellular protein transmembrane transport"/>
    <property type="evidence" value="ECO:0007669"/>
    <property type="project" value="UniProtKB-UniRule"/>
</dbReference>
<accession>A0A8T4C7V2</accession>
<dbReference type="HAMAP" id="MF_01464_A">
    <property type="entry name" value="SecF_A"/>
    <property type="match status" value="1"/>
</dbReference>
<evidence type="ECO:0000256" key="3">
    <source>
        <dbReference type="ARBA" id="ARBA00022475"/>
    </source>
</evidence>
<keyword evidence="8 9" id="KW-0472">Membrane</keyword>
<comment type="function">
    <text evidence="9">Involved in protein export.</text>
</comment>
<reference evidence="11" key="1">
    <citation type="submission" date="2019-03" db="EMBL/GenBank/DDBJ databases">
        <title>Lake Tanganyika Metagenome-Assembled Genomes (MAGs).</title>
        <authorList>
            <person name="Tran P."/>
        </authorList>
    </citation>
    <scope>NUCLEOTIDE SEQUENCE</scope>
    <source>
        <strain evidence="11">M_DeepCast_50m_m2_156</strain>
    </source>
</reference>
<evidence type="ECO:0000256" key="4">
    <source>
        <dbReference type="ARBA" id="ARBA00022692"/>
    </source>
</evidence>
<evidence type="ECO:0000313" key="11">
    <source>
        <dbReference type="EMBL" id="MBM3282397.1"/>
    </source>
</evidence>
<protein>
    <recommendedName>
        <fullName evidence="9">Protein-export membrane protein SecF</fullName>
    </recommendedName>
</protein>
<comment type="subunit">
    <text evidence="9">Part of the protein translocation apparatus. Forms a complex with SecD.</text>
</comment>
<feature type="transmembrane region" description="Helical" evidence="9">
    <location>
        <begin position="187"/>
        <end position="210"/>
    </location>
</feature>
<dbReference type="GO" id="GO:0005886">
    <property type="term" value="C:plasma membrane"/>
    <property type="evidence" value="ECO:0007669"/>
    <property type="project" value="UniProtKB-SubCell"/>
</dbReference>
<feature type="transmembrane region" description="Helical" evidence="9">
    <location>
        <begin position="283"/>
        <end position="307"/>
    </location>
</feature>
<comment type="caution">
    <text evidence="11">The sequence shown here is derived from an EMBL/GenBank/DDBJ whole genome shotgun (WGS) entry which is preliminary data.</text>
</comment>
<dbReference type="Pfam" id="PF02355">
    <property type="entry name" value="SecD_SecF_C"/>
    <property type="match status" value="1"/>
</dbReference>
<keyword evidence="3 9" id="KW-1003">Cell membrane</keyword>
<keyword evidence="2 9" id="KW-0813">Transport</keyword>
<dbReference type="Gene3D" id="1.20.1640.10">
    <property type="entry name" value="Multidrug efflux transporter AcrB transmembrane domain"/>
    <property type="match status" value="1"/>
</dbReference>
<gene>
    <name evidence="9" type="primary">secF</name>
    <name evidence="11" type="ORF">FJY86_03610</name>
</gene>
<keyword evidence="6 9" id="KW-1133">Transmembrane helix</keyword>
<sequence>MAFKLYDKNYKRLMIIPAVLAVVFLAILFVFPRVSLGLDFMGGTRIIVNTDLLNDEKAVSDVLVSQAGLSEVKVAMVTSPLGSSTRIEYAEPKNVADARVLLDKAIVTKDSAPSLSVENLTAALVLLGKAPASEDVSELIMQTAQAVNEESQRVSTKVRDTLTTNFNLPANTPFTTEEVAPNVGKDFLGNAFMVAVASIVLLTIVIFIFFREVIPSLAIVEAALFDMLAAVALSTLFGFSFTLSMVAALLMLVGFSVDTDILLTTRLLKRKDKSVLERANDTLLTGLTVTSTVMGATIVMLVVSYLAQINIIFEISAVVLFGQIGDLIATWLTNAPILLWYWEKKHGNLHTDG</sequence>
<name>A0A8T4C7V2_9ARCH</name>
<feature type="domain" description="Protein export membrane protein SecD/SecF C-terminal" evidence="10">
    <location>
        <begin position="175"/>
        <end position="343"/>
    </location>
</feature>
<evidence type="ECO:0000256" key="7">
    <source>
        <dbReference type="ARBA" id="ARBA00023010"/>
    </source>
</evidence>
<dbReference type="PANTHER" id="PTHR30081">
    <property type="entry name" value="PROTEIN-EXPORT MEMBRANE PROTEIN SEC"/>
    <property type="match status" value="1"/>
</dbReference>
<evidence type="ECO:0000256" key="8">
    <source>
        <dbReference type="ARBA" id="ARBA00023136"/>
    </source>
</evidence>
<evidence type="ECO:0000259" key="10">
    <source>
        <dbReference type="Pfam" id="PF02355"/>
    </source>
</evidence>
<dbReference type="SUPFAM" id="SSF82866">
    <property type="entry name" value="Multidrug efflux transporter AcrB transmembrane domain"/>
    <property type="match status" value="1"/>
</dbReference>
<evidence type="ECO:0000256" key="5">
    <source>
        <dbReference type="ARBA" id="ARBA00022927"/>
    </source>
</evidence>
<comment type="similarity">
    <text evidence="9">Belongs to the SecD/SecF family. SecF subfamily.</text>
</comment>
<dbReference type="EMBL" id="VGJJ01000029">
    <property type="protein sequence ID" value="MBM3282397.1"/>
    <property type="molecule type" value="Genomic_DNA"/>
</dbReference>
<feature type="transmembrane region" description="Helical" evidence="9">
    <location>
        <begin position="319"/>
        <end position="342"/>
    </location>
</feature>
<keyword evidence="5 9" id="KW-0653">Protein transport</keyword>
<dbReference type="Proteomes" id="UP000774699">
    <property type="component" value="Unassembled WGS sequence"/>
</dbReference>